<name>A0AAV4AZX9_9GAST</name>
<reference evidence="1 2" key="1">
    <citation type="journal article" date="2021" name="Elife">
        <title>Chloroplast acquisition without the gene transfer in kleptoplastic sea slugs, Plakobranchus ocellatus.</title>
        <authorList>
            <person name="Maeda T."/>
            <person name="Takahashi S."/>
            <person name="Yoshida T."/>
            <person name="Shimamura S."/>
            <person name="Takaki Y."/>
            <person name="Nagai Y."/>
            <person name="Toyoda A."/>
            <person name="Suzuki Y."/>
            <person name="Arimoto A."/>
            <person name="Ishii H."/>
            <person name="Satoh N."/>
            <person name="Nishiyama T."/>
            <person name="Hasebe M."/>
            <person name="Maruyama T."/>
            <person name="Minagawa J."/>
            <person name="Obokata J."/>
            <person name="Shigenobu S."/>
        </authorList>
    </citation>
    <scope>NUCLEOTIDE SEQUENCE [LARGE SCALE GENOMIC DNA]</scope>
</reference>
<gene>
    <name evidence="1" type="ORF">PoB_003815900</name>
</gene>
<organism evidence="1 2">
    <name type="scientific">Plakobranchus ocellatus</name>
    <dbReference type="NCBI Taxonomy" id="259542"/>
    <lineage>
        <taxon>Eukaryota</taxon>
        <taxon>Metazoa</taxon>
        <taxon>Spiralia</taxon>
        <taxon>Lophotrochozoa</taxon>
        <taxon>Mollusca</taxon>
        <taxon>Gastropoda</taxon>
        <taxon>Heterobranchia</taxon>
        <taxon>Euthyneura</taxon>
        <taxon>Panpulmonata</taxon>
        <taxon>Sacoglossa</taxon>
        <taxon>Placobranchoidea</taxon>
        <taxon>Plakobranchidae</taxon>
        <taxon>Plakobranchus</taxon>
    </lineage>
</organism>
<dbReference type="Proteomes" id="UP000735302">
    <property type="component" value="Unassembled WGS sequence"/>
</dbReference>
<sequence length="78" mass="9103">MDAIYAFEETSFLQDRLTFMRMFQIEGDSVYSCAFRDKGSVQNEVRTSHCITNDSSRRSEASDILPWSKSLRDEKRIV</sequence>
<protein>
    <submittedName>
        <fullName evidence="1">Uncharacterized protein</fullName>
    </submittedName>
</protein>
<dbReference type="AlphaFoldDB" id="A0AAV4AZX9"/>
<evidence type="ECO:0000313" key="2">
    <source>
        <dbReference type="Proteomes" id="UP000735302"/>
    </source>
</evidence>
<keyword evidence="2" id="KW-1185">Reference proteome</keyword>
<dbReference type="EMBL" id="BLXT01004325">
    <property type="protein sequence ID" value="GFO11654.1"/>
    <property type="molecule type" value="Genomic_DNA"/>
</dbReference>
<comment type="caution">
    <text evidence="1">The sequence shown here is derived from an EMBL/GenBank/DDBJ whole genome shotgun (WGS) entry which is preliminary data.</text>
</comment>
<evidence type="ECO:0000313" key="1">
    <source>
        <dbReference type="EMBL" id="GFO11654.1"/>
    </source>
</evidence>
<proteinExistence type="predicted"/>
<accession>A0AAV4AZX9</accession>